<evidence type="ECO:0000256" key="1">
    <source>
        <dbReference type="SAM" id="MobiDB-lite"/>
    </source>
</evidence>
<gene>
    <name evidence="2" type="ORF">EQG79_13755</name>
</gene>
<sequence length="144" mass="16891">MNDYQRFFQILKENEAIIREEEKLSAEERFHSFDIHKKVCSSFHLCFRSGDMIYSHGPYELFRLDTEDIQYLVNKYQSKLVEEFLGEMDRIKEKYGSVGVTDVSAPPPLIVSPPPPPIPRQPDSPTEAPLQRWLRQLKSTFRIS</sequence>
<name>A0A4Q2UPD8_9BACT</name>
<comment type="caution">
    <text evidence="2">The sequence shown here is derived from an EMBL/GenBank/DDBJ whole genome shotgun (WGS) entry which is preliminary data.</text>
</comment>
<dbReference type="RefSeq" id="WP_129601913.1">
    <property type="nucleotide sequence ID" value="NZ_SBLB01000003.1"/>
</dbReference>
<feature type="region of interest" description="Disordered" evidence="1">
    <location>
        <begin position="104"/>
        <end position="129"/>
    </location>
</feature>
<feature type="compositionally biased region" description="Pro residues" evidence="1">
    <location>
        <begin position="105"/>
        <end position="122"/>
    </location>
</feature>
<protein>
    <submittedName>
        <fullName evidence="2">Uncharacterized protein</fullName>
    </submittedName>
</protein>
<organism evidence="2 3">
    <name type="scientific">Spirosoma sordidisoli</name>
    <dbReference type="NCBI Taxonomy" id="2502893"/>
    <lineage>
        <taxon>Bacteria</taxon>
        <taxon>Pseudomonadati</taxon>
        <taxon>Bacteroidota</taxon>
        <taxon>Cytophagia</taxon>
        <taxon>Cytophagales</taxon>
        <taxon>Cytophagaceae</taxon>
        <taxon>Spirosoma</taxon>
    </lineage>
</organism>
<evidence type="ECO:0000313" key="2">
    <source>
        <dbReference type="EMBL" id="RYC69661.1"/>
    </source>
</evidence>
<dbReference type="AlphaFoldDB" id="A0A4Q2UPD8"/>
<keyword evidence="3" id="KW-1185">Reference proteome</keyword>
<proteinExistence type="predicted"/>
<dbReference type="Proteomes" id="UP000290407">
    <property type="component" value="Unassembled WGS sequence"/>
</dbReference>
<reference evidence="2 3" key="1">
    <citation type="submission" date="2019-01" db="EMBL/GenBank/DDBJ databases">
        <title>Spirosoma flava sp. nov., a propanil-degrading bacterium isolated from herbicide-contaminated soil.</title>
        <authorList>
            <person name="Zhang L."/>
            <person name="Jiang J.-D."/>
        </authorList>
    </citation>
    <scope>NUCLEOTIDE SEQUENCE [LARGE SCALE GENOMIC DNA]</scope>
    <source>
        <strain evidence="2 3">TY50</strain>
    </source>
</reference>
<dbReference type="EMBL" id="SBLB01000003">
    <property type="protein sequence ID" value="RYC69661.1"/>
    <property type="molecule type" value="Genomic_DNA"/>
</dbReference>
<accession>A0A4Q2UPD8</accession>
<evidence type="ECO:0000313" key="3">
    <source>
        <dbReference type="Proteomes" id="UP000290407"/>
    </source>
</evidence>